<dbReference type="SUPFAM" id="SSF109604">
    <property type="entry name" value="HD-domain/PDEase-like"/>
    <property type="match status" value="1"/>
</dbReference>
<evidence type="ECO:0000313" key="3">
    <source>
        <dbReference type="Proteomes" id="UP001139157"/>
    </source>
</evidence>
<dbReference type="RefSeq" id="WP_251910096.1">
    <property type="nucleotide sequence ID" value="NZ_JAMRXG010000002.1"/>
</dbReference>
<accession>A0A9X2E5B6</accession>
<protein>
    <submittedName>
        <fullName evidence="2">HD domain-containing protein</fullName>
    </submittedName>
</protein>
<dbReference type="Gene3D" id="1.10.3210.10">
    <property type="entry name" value="Hypothetical protein af1432"/>
    <property type="match status" value="1"/>
</dbReference>
<dbReference type="EMBL" id="JAMRXG010000002">
    <property type="protein sequence ID" value="MCM6773115.1"/>
    <property type="molecule type" value="Genomic_DNA"/>
</dbReference>
<keyword evidence="3" id="KW-1185">Reference proteome</keyword>
<gene>
    <name evidence="2" type="ORF">NDR86_06480</name>
</gene>
<feature type="domain" description="HD" evidence="1">
    <location>
        <begin position="32"/>
        <end position="125"/>
    </location>
</feature>
<reference evidence="2" key="1">
    <citation type="submission" date="2022-06" db="EMBL/GenBank/DDBJ databases">
        <title>Novel species in genus nocardia.</title>
        <authorList>
            <person name="Li F."/>
        </authorList>
    </citation>
    <scope>NUCLEOTIDE SEQUENCE</scope>
    <source>
        <strain evidence="2">CDC141</strain>
    </source>
</reference>
<dbReference type="CDD" id="cd00077">
    <property type="entry name" value="HDc"/>
    <property type="match status" value="1"/>
</dbReference>
<evidence type="ECO:0000259" key="1">
    <source>
        <dbReference type="Pfam" id="PF01966"/>
    </source>
</evidence>
<dbReference type="InterPro" id="IPR006674">
    <property type="entry name" value="HD_domain"/>
</dbReference>
<dbReference type="PANTHER" id="PTHR35569">
    <property type="entry name" value="CYANAMIDE HYDRATASE DDI2-RELATED"/>
    <property type="match status" value="1"/>
</dbReference>
<proteinExistence type="predicted"/>
<dbReference type="AlphaFoldDB" id="A0A9X2E5B6"/>
<evidence type="ECO:0000313" key="2">
    <source>
        <dbReference type="EMBL" id="MCM6773115.1"/>
    </source>
</evidence>
<comment type="caution">
    <text evidence="2">The sequence shown here is derived from an EMBL/GenBank/DDBJ whole genome shotgun (WGS) entry which is preliminary data.</text>
</comment>
<dbReference type="InterPro" id="IPR003607">
    <property type="entry name" value="HD/PDEase_dom"/>
</dbReference>
<sequence>MTARTSLVAGPETEMADAVTELLASCAPPVLVNHSLRTFQFGWALGEVWGETVDRELLYICTVLHDLGLTERYDGPHGFELEGAAGAVEFLRSRGFSRNRIAIVRDAIAWHLDPELIRQGGPEIRLTGAGTGLDTHARRVEQLDPRFIDAVVTALPRLGFRTWLRRACFEQARRKPHSRVAWWVDGGHMPEDMGSPPFTE</sequence>
<dbReference type="PANTHER" id="PTHR35569:SF1">
    <property type="entry name" value="CYANAMIDE HYDRATASE DDI2-RELATED"/>
    <property type="match status" value="1"/>
</dbReference>
<dbReference type="Pfam" id="PF01966">
    <property type="entry name" value="HD"/>
    <property type="match status" value="1"/>
</dbReference>
<dbReference type="Proteomes" id="UP001139157">
    <property type="component" value="Unassembled WGS sequence"/>
</dbReference>
<name>A0A9X2E5B6_9NOCA</name>
<organism evidence="2 3">
    <name type="scientific">Nocardia pulmonis</name>
    <dbReference type="NCBI Taxonomy" id="2951408"/>
    <lineage>
        <taxon>Bacteria</taxon>
        <taxon>Bacillati</taxon>
        <taxon>Actinomycetota</taxon>
        <taxon>Actinomycetes</taxon>
        <taxon>Mycobacteriales</taxon>
        <taxon>Nocardiaceae</taxon>
        <taxon>Nocardia</taxon>
    </lineage>
</organism>